<keyword evidence="2" id="KW-1185">Reference proteome</keyword>
<comment type="caution">
    <text evidence="1">The sequence shown here is derived from an EMBL/GenBank/DDBJ whole genome shotgun (WGS) entry which is preliminary data.</text>
</comment>
<dbReference type="EMBL" id="BPLR01011403">
    <property type="protein sequence ID" value="GIY46361.1"/>
    <property type="molecule type" value="Genomic_DNA"/>
</dbReference>
<evidence type="ECO:0000313" key="1">
    <source>
        <dbReference type="EMBL" id="GIY46361.1"/>
    </source>
</evidence>
<evidence type="ECO:0000313" key="2">
    <source>
        <dbReference type="Proteomes" id="UP001054945"/>
    </source>
</evidence>
<dbReference type="Proteomes" id="UP001054945">
    <property type="component" value="Unassembled WGS sequence"/>
</dbReference>
<accession>A0AAV4TLM8</accession>
<sequence length="99" mass="10938">MAVPRGTVLATSSQKVPPASFYAHIVWGVGHGVRRGLVRRAAIVRSHKVFCCARQAFARVFGQSGGRPLENVAGRRVGMYHTYKTIMDVPYPPEVCLRE</sequence>
<reference evidence="1 2" key="1">
    <citation type="submission" date="2021-06" db="EMBL/GenBank/DDBJ databases">
        <title>Caerostris extrusa draft genome.</title>
        <authorList>
            <person name="Kono N."/>
            <person name="Arakawa K."/>
        </authorList>
    </citation>
    <scope>NUCLEOTIDE SEQUENCE [LARGE SCALE GENOMIC DNA]</scope>
</reference>
<dbReference type="AlphaFoldDB" id="A0AAV4TLM8"/>
<protein>
    <submittedName>
        <fullName evidence="1">Uncharacterized protein</fullName>
    </submittedName>
</protein>
<gene>
    <name evidence="1" type="ORF">CEXT_704061</name>
</gene>
<name>A0AAV4TLM8_CAEEX</name>
<organism evidence="1 2">
    <name type="scientific">Caerostris extrusa</name>
    <name type="common">Bark spider</name>
    <name type="synonym">Caerostris bankana</name>
    <dbReference type="NCBI Taxonomy" id="172846"/>
    <lineage>
        <taxon>Eukaryota</taxon>
        <taxon>Metazoa</taxon>
        <taxon>Ecdysozoa</taxon>
        <taxon>Arthropoda</taxon>
        <taxon>Chelicerata</taxon>
        <taxon>Arachnida</taxon>
        <taxon>Araneae</taxon>
        <taxon>Araneomorphae</taxon>
        <taxon>Entelegynae</taxon>
        <taxon>Araneoidea</taxon>
        <taxon>Araneidae</taxon>
        <taxon>Caerostris</taxon>
    </lineage>
</organism>
<proteinExistence type="predicted"/>